<feature type="transmembrane region" description="Helical" evidence="1">
    <location>
        <begin position="221"/>
        <end position="250"/>
    </location>
</feature>
<feature type="transmembrane region" description="Helical" evidence="1">
    <location>
        <begin position="149"/>
        <end position="170"/>
    </location>
</feature>
<dbReference type="InterPro" id="IPR052413">
    <property type="entry name" value="SUR7_domain"/>
</dbReference>
<keyword evidence="1" id="KW-1133">Transmembrane helix</keyword>
<dbReference type="GO" id="GO:0051285">
    <property type="term" value="C:cell cortex of cell tip"/>
    <property type="evidence" value="ECO:0007669"/>
    <property type="project" value="TreeGrafter"/>
</dbReference>
<proteinExistence type="predicted"/>
<feature type="transmembrane region" description="Helical" evidence="1">
    <location>
        <begin position="176"/>
        <end position="200"/>
    </location>
</feature>
<protein>
    <submittedName>
        <fullName evidence="2">Actin cortical patch SUR7/pH-response regulator pali</fullName>
    </submittedName>
</protein>
<gene>
    <name evidence="2" type="ORF">BDQ12DRAFT_633033</name>
</gene>
<dbReference type="PANTHER" id="PTHR28019:SF2">
    <property type="entry name" value="CELL MEMBRANE PROTEIN YLR413W-RELATED"/>
    <property type="match status" value="1"/>
</dbReference>
<dbReference type="Gene3D" id="1.20.140.150">
    <property type="match status" value="1"/>
</dbReference>
<dbReference type="InterPro" id="IPR009571">
    <property type="entry name" value="SUR7/Rim9-like_fungi"/>
</dbReference>
<feature type="transmembrane region" description="Helical" evidence="1">
    <location>
        <begin position="6"/>
        <end position="26"/>
    </location>
</feature>
<keyword evidence="1" id="KW-0472">Membrane</keyword>
<evidence type="ECO:0000256" key="1">
    <source>
        <dbReference type="SAM" id="Phobius"/>
    </source>
</evidence>
<dbReference type="Proteomes" id="UP000308652">
    <property type="component" value="Unassembled WGS sequence"/>
</dbReference>
<evidence type="ECO:0000313" key="3">
    <source>
        <dbReference type="Proteomes" id="UP000308652"/>
    </source>
</evidence>
<dbReference type="OrthoDB" id="3349852at2759"/>
<evidence type="ECO:0000313" key="2">
    <source>
        <dbReference type="EMBL" id="TFK36801.1"/>
    </source>
</evidence>
<name>A0A5C3M6Q6_9AGAR</name>
<dbReference type="EMBL" id="ML213611">
    <property type="protein sequence ID" value="TFK36801.1"/>
    <property type="molecule type" value="Genomic_DNA"/>
</dbReference>
<keyword evidence="1" id="KW-0812">Transmembrane</keyword>
<accession>A0A5C3M6Q6</accession>
<dbReference type="GO" id="GO:0005886">
    <property type="term" value="C:plasma membrane"/>
    <property type="evidence" value="ECO:0007669"/>
    <property type="project" value="InterPro"/>
</dbReference>
<organism evidence="2 3">
    <name type="scientific">Crucibulum laeve</name>
    <dbReference type="NCBI Taxonomy" id="68775"/>
    <lineage>
        <taxon>Eukaryota</taxon>
        <taxon>Fungi</taxon>
        <taxon>Dikarya</taxon>
        <taxon>Basidiomycota</taxon>
        <taxon>Agaricomycotina</taxon>
        <taxon>Agaricomycetes</taxon>
        <taxon>Agaricomycetidae</taxon>
        <taxon>Agaricales</taxon>
        <taxon>Agaricineae</taxon>
        <taxon>Nidulariaceae</taxon>
        <taxon>Crucibulum</taxon>
    </lineage>
</organism>
<keyword evidence="3" id="KW-1185">Reference proteome</keyword>
<dbReference type="Pfam" id="PF06687">
    <property type="entry name" value="SUR7"/>
    <property type="match status" value="1"/>
</dbReference>
<dbReference type="AlphaFoldDB" id="A0A5C3M6Q6"/>
<dbReference type="GO" id="GO:0031505">
    <property type="term" value="P:fungal-type cell wall organization"/>
    <property type="evidence" value="ECO:0007669"/>
    <property type="project" value="TreeGrafter"/>
</dbReference>
<sequence>MRGEVCVAFASVLAFASMLLMIFVHVGQINTSNVPRGISMAVVNMSGYGVALQAAIPDTLFGIYTTNASAPLGDGIGLRQLYKFGLYSHCAYVDSKNGTCANQTIGEQFRPYDAVTSDLPANYSLITASILPSDITFRDSKYLGQSSKAAYWMLLLGTICTAIALITGIAKNNLTFFVSTIFAVAGSILLLIGASIWTVIVNKTASFNDHLLQLPNTTAPIGIDISAGTGLFLTWGAFACLIVSVVPYMISCCTYRG</sequence>
<reference evidence="2 3" key="1">
    <citation type="journal article" date="2019" name="Nat. Ecol. Evol.">
        <title>Megaphylogeny resolves global patterns of mushroom evolution.</title>
        <authorList>
            <person name="Varga T."/>
            <person name="Krizsan K."/>
            <person name="Foldi C."/>
            <person name="Dima B."/>
            <person name="Sanchez-Garcia M."/>
            <person name="Sanchez-Ramirez S."/>
            <person name="Szollosi G.J."/>
            <person name="Szarkandi J.G."/>
            <person name="Papp V."/>
            <person name="Albert L."/>
            <person name="Andreopoulos W."/>
            <person name="Angelini C."/>
            <person name="Antonin V."/>
            <person name="Barry K.W."/>
            <person name="Bougher N.L."/>
            <person name="Buchanan P."/>
            <person name="Buyck B."/>
            <person name="Bense V."/>
            <person name="Catcheside P."/>
            <person name="Chovatia M."/>
            <person name="Cooper J."/>
            <person name="Damon W."/>
            <person name="Desjardin D."/>
            <person name="Finy P."/>
            <person name="Geml J."/>
            <person name="Haridas S."/>
            <person name="Hughes K."/>
            <person name="Justo A."/>
            <person name="Karasinski D."/>
            <person name="Kautmanova I."/>
            <person name="Kiss B."/>
            <person name="Kocsube S."/>
            <person name="Kotiranta H."/>
            <person name="LaButti K.M."/>
            <person name="Lechner B.E."/>
            <person name="Liimatainen K."/>
            <person name="Lipzen A."/>
            <person name="Lukacs Z."/>
            <person name="Mihaltcheva S."/>
            <person name="Morgado L.N."/>
            <person name="Niskanen T."/>
            <person name="Noordeloos M.E."/>
            <person name="Ohm R.A."/>
            <person name="Ortiz-Santana B."/>
            <person name="Ovrebo C."/>
            <person name="Racz N."/>
            <person name="Riley R."/>
            <person name="Savchenko A."/>
            <person name="Shiryaev A."/>
            <person name="Soop K."/>
            <person name="Spirin V."/>
            <person name="Szebenyi C."/>
            <person name="Tomsovsky M."/>
            <person name="Tulloss R.E."/>
            <person name="Uehling J."/>
            <person name="Grigoriev I.V."/>
            <person name="Vagvolgyi C."/>
            <person name="Papp T."/>
            <person name="Martin F.M."/>
            <person name="Miettinen O."/>
            <person name="Hibbett D.S."/>
            <person name="Nagy L.G."/>
        </authorList>
    </citation>
    <scope>NUCLEOTIDE SEQUENCE [LARGE SCALE GENOMIC DNA]</scope>
    <source>
        <strain evidence="2 3">CBS 166.37</strain>
    </source>
</reference>
<dbReference type="PANTHER" id="PTHR28019">
    <property type="entry name" value="CELL MEMBRANE PROTEIN YLR413W-RELATED"/>
    <property type="match status" value="1"/>
</dbReference>